<dbReference type="Gene3D" id="1.10.510.10">
    <property type="entry name" value="Transferase(Phosphotransferase) domain 1"/>
    <property type="match status" value="1"/>
</dbReference>
<feature type="region of interest" description="Disordered" evidence="10">
    <location>
        <begin position="257"/>
        <end position="332"/>
    </location>
</feature>
<dbReference type="EMBL" id="GG745382">
    <property type="protein sequence ID" value="KNE72631.1"/>
    <property type="molecule type" value="Genomic_DNA"/>
</dbReference>
<dbReference type="STRING" id="578462.A0A0L0TD68"/>
<dbReference type="OrthoDB" id="1732493at2759"/>
<keyword evidence="3" id="KW-0597">Phosphoprotein</keyword>
<sequence length="478" mass="52099">MDKYQKIEKLGEGTYGIVYKAQNRETGDIVALKRIRLDNEEEGVPCTAIREISLLKELHHPNIVRLYDVVHTDKKLTLVFEFMDSDLKKYMDACSGDVDPSIIQQFMFQLLRGIAFCHEHRVLHRDLKPQNLLITKKCDLKLGDFGLARAFGIPVRHYSSEVVTLWYRAPDVLMGSRQYSTSIDIWSAGCIFAEMATGRPLFAGSTGPDQLYRIYKVLGTPTAATWPTGPALPEWRDDWPQLDPVPLEPMVPKLLDAQGQAGPTTSAAAPGSRRSATSAVAASAREVPTSPAAQRAAGLLADRRTPVTGARGGNVVPASPASATTSTASSSANELLKGRRALDVSVRKVDRNPFAALAATHDTDPVQQHMTPGVPAGRLSKAVFDDLPYGTTLRESQYDYWRPWDTVMAVAPDGTVVDLDKDDVKRTMEADVAARRGELEKEEGARSGSSSPTKAAMADGGTQYDLPTPPKELGWGPG</sequence>
<gene>
    <name evidence="12" type="ORF">AMAG_16394</name>
</gene>
<feature type="region of interest" description="Disordered" evidence="10">
    <location>
        <begin position="434"/>
        <end position="478"/>
    </location>
</feature>
<dbReference type="InterPro" id="IPR050108">
    <property type="entry name" value="CDK"/>
</dbReference>
<name>A0A0L0TD68_ALLM3</name>
<dbReference type="VEuPathDB" id="FungiDB:AMAG_16394"/>
<feature type="compositionally biased region" description="Basic and acidic residues" evidence="10">
    <location>
        <begin position="434"/>
        <end position="445"/>
    </location>
</feature>
<evidence type="ECO:0000256" key="5">
    <source>
        <dbReference type="ARBA" id="ARBA00022741"/>
    </source>
</evidence>
<dbReference type="Proteomes" id="UP000054350">
    <property type="component" value="Unassembled WGS sequence"/>
</dbReference>
<keyword evidence="2 9" id="KW-0723">Serine/threonine-protein kinase</keyword>
<evidence type="ECO:0000256" key="9">
    <source>
        <dbReference type="RuleBase" id="RU000304"/>
    </source>
</evidence>
<dbReference type="InterPro" id="IPR017441">
    <property type="entry name" value="Protein_kinase_ATP_BS"/>
</dbReference>
<dbReference type="Gene3D" id="3.30.200.20">
    <property type="entry name" value="Phosphorylase Kinase, domain 1"/>
    <property type="match status" value="1"/>
</dbReference>
<proteinExistence type="inferred from homology"/>
<evidence type="ECO:0000256" key="10">
    <source>
        <dbReference type="SAM" id="MobiDB-lite"/>
    </source>
</evidence>
<dbReference type="PROSITE" id="PS00107">
    <property type="entry name" value="PROTEIN_KINASE_ATP"/>
    <property type="match status" value="1"/>
</dbReference>
<dbReference type="CDD" id="cd07829">
    <property type="entry name" value="STKc_CDK_like"/>
    <property type="match status" value="1"/>
</dbReference>
<comment type="similarity">
    <text evidence="1">Belongs to the protein kinase superfamily. CMGC Ser/Thr protein kinase family. CDC2/CDKX subfamily.</text>
</comment>
<dbReference type="FunFam" id="3.30.200.20:FF:000027">
    <property type="entry name" value="Putative Cyclin-dependent kinase 1"/>
    <property type="match status" value="1"/>
</dbReference>
<evidence type="ECO:0000313" key="12">
    <source>
        <dbReference type="EMBL" id="KNE72631.1"/>
    </source>
</evidence>
<keyword evidence="5 8" id="KW-0547">Nucleotide-binding</keyword>
<dbReference type="GO" id="GO:0005524">
    <property type="term" value="F:ATP binding"/>
    <property type="evidence" value="ECO:0007669"/>
    <property type="project" value="UniProtKB-UniRule"/>
</dbReference>
<dbReference type="GO" id="GO:0004693">
    <property type="term" value="F:cyclin-dependent protein serine/threonine kinase activity"/>
    <property type="evidence" value="ECO:0007669"/>
    <property type="project" value="TreeGrafter"/>
</dbReference>
<accession>A0A0L0TD68</accession>
<dbReference type="PROSITE" id="PS00108">
    <property type="entry name" value="PROTEIN_KINASE_ST"/>
    <property type="match status" value="1"/>
</dbReference>
<evidence type="ECO:0000256" key="6">
    <source>
        <dbReference type="ARBA" id="ARBA00022777"/>
    </source>
</evidence>
<dbReference type="PROSITE" id="PS50011">
    <property type="entry name" value="PROTEIN_KINASE_DOM"/>
    <property type="match status" value="1"/>
</dbReference>
<dbReference type="SUPFAM" id="SSF56112">
    <property type="entry name" value="Protein kinase-like (PK-like)"/>
    <property type="match status" value="1"/>
</dbReference>
<evidence type="ECO:0000256" key="4">
    <source>
        <dbReference type="ARBA" id="ARBA00022679"/>
    </source>
</evidence>
<evidence type="ECO:0000259" key="11">
    <source>
        <dbReference type="PROSITE" id="PS50011"/>
    </source>
</evidence>
<reference evidence="12 13" key="1">
    <citation type="submission" date="2009-11" db="EMBL/GenBank/DDBJ databases">
        <title>Annotation of Allomyces macrogynus ATCC 38327.</title>
        <authorList>
            <consortium name="The Broad Institute Genome Sequencing Platform"/>
            <person name="Russ C."/>
            <person name="Cuomo C."/>
            <person name="Burger G."/>
            <person name="Gray M.W."/>
            <person name="Holland P.W.H."/>
            <person name="King N."/>
            <person name="Lang F.B.F."/>
            <person name="Roger A.J."/>
            <person name="Ruiz-Trillo I."/>
            <person name="Young S.K."/>
            <person name="Zeng Q."/>
            <person name="Gargeya S."/>
            <person name="Fitzgerald M."/>
            <person name="Haas B."/>
            <person name="Abouelleil A."/>
            <person name="Alvarado L."/>
            <person name="Arachchi H.M."/>
            <person name="Berlin A."/>
            <person name="Chapman S.B."/>
            <person name="Gearin G."/>
            <person name="Goldberg J."/>
            <person name="Griggs A."/>
            <person name="Gujja S."/>
            <person name="Hansen M."/>
            <person name="Heiman D."/>
            <person name="Howarth C."/>
            <person name="Larimer J."/>
            <person name="Lui A."/>
            <person name="MacDonald P.J.P."/>
            <person name="McCowen C."/>
            <person name="Montmayeur A."/>
            <person name="Murphy C."/>
            <person name="Neiman D."/>
            <person name="Pearson M."/>
            <person name="Priest M."/>
            <person name="Roberts A."/>
            <person name="Saif S."/>
            <person name="Shea T."/>
            <person name="Sisk P."/>
            <person name="Stolte C."/>
            <person name="Sykes S."/>
            <person name="Wortman J."/>
            <person name="Nusbaum C."/>
            <person name="Birren B."/>
        </authorList>
    </citation>
    <scope>NUCLEOTIDE SEQUENCE [LARGE SCALE GENOMIC DNA]</scope>
    <source>
        <strain evidence="12 13">ATCC 38327</strain>
    </source>
</reference>
<feature type="compositionally biased region" description="Low complexity" evidence="10">
    <location>
        <begin position="317"/>
        <end position="332"/>
    </location>
</feature>
<evidence type="ECO:0000313" key="13">
    <source>
        <dbReference type="Proteomes" id="UP000054350"/>
    </source>
</evidence>
<dbReference type="AlphaFoldDB" id="A0A0L0TD68"/>
<evidence type="ECO:0000256" key="1">
    <source>
        <dbReference type="ARBA" id="ARBA00006485"/>
    </source>
</evidence>
<dbReference type="InterPro" id="IPR011009">
    <property type="entry name" value="Kinase-like_dom_sf"/>
</dbReference>
<dbReference type="Pfam" id="PF00069">
    <property type="entry name" value="Pkinase"/>
    <property type="match status" value="1"/>
</dbReference>
<evidence type="ECO:0000256" key="8">
    <source>
        <dbReference type="PROSITE-ProRule" id="PRU10141"/>
    </source>
</evidence>
<keyword evidence="13" id="KW-1185">Reference proteome</keyword>
<keyword evidence="6 12" id="KW-0418">Kinase</keyword>
<evidence type="ECO:0000256" key="7">
    <source>
        <dbReference type="ARBA" id="ARBA00022840"/>
    </source>
</evidence>
<protein>
    <submittedName>
        <fullName evidence="12">CMGC/CDK protein kinase</fullName>
    </submittedName>
</protein>
<dbReference type="eggNOG" id="KOG0662">
    <property type="taxonomic scope" value="Eukaryota"/>
</dbReference>
<evidence type="ECO:0000256" key="3">
    <source>
        <dbReference type="ARBA" id="ARBA00022553"/>
    </source>
</evidence>
<feature type="domain" description="Protein kinase" evidence="11">
    <location>
        <begin position="4"/>
        <end position="280"/>
    </location>
</feature>
<feature type="binding site" evidence="8">
    <location>
        <position position="33"/>
    </location>
    <ligand>
        <name>ATP</name>
        <dbReference type="ChEBI" id="CHEBI:30616"/>
    </ligand>
</feature>
<reference evidence="13" key="2">
    <citation type="submission" date="2009-11" db="EMBL/GenBank/DDBJ databases">
        <title>The Genome Sequence of Allomyces macrogynus strain ATCC 38327.</title>
        <authorList>
            <consortium name="The Broad Institute Genome Sequencing Platform"/>
            <person name="Russ C."/>
            <person name="Cuomo C."/>
            <person name="Shea T."/>
            <person name="Young S.K."/>
            <person name="Zeng Q."/>
            <person name="Koehrsen M."/>
            <person name="Haas B."/>
            <person name="Borodovsky M."/>
            <person name="Guigo R."/>
            <person name="Alvarado L."/>
            <person name="Berlin A."/>
            <person name="Borenstein D."/>
            <person name="Chen Z."/>
            <person name="Engels R."/>
            <person name="Freedman E."/>
            <person name="Gellesch M."/>
            <person name="Goldberg J."/>
            <person name="Griggs A."/>
            <person name="Gujja S."/>
            <person name="Heiman D."/>
            <person name="Hepburn T."/>
            <person name="Howarth C."/>
            <person name="Jen D."/>
            <person name="Larson L."/>
            <person name="Lewis B."/>
            <person name="Mehta T."/>
            <person name="Park D."/>
            <person name="Pearson M."/>
            <person name="Roberts A."/>
            <person name="Saif S."/>
            <person name="Shenoy N."/>
            <person name="Sisk P."/>
            <person name="Stolte C."/>
            <person name="Sykes S."/>
            <person name="Walk T."/>
            <person name="White J."/>
            <person name="Yandava C."/>
            <person name="Burger G."/>
            <person name="Gray M.W."/>
            <person name="Holland P.W.H."/>
            <person name="King N."/>
            <person name="Lang F.B.F."/>
            <person name="Roger A.J."/>
            <person name="Ruiz-Trillo I."/>
            <person name="Lander E."/>
            <person name="Nusbaum C."/>
        </authorList>
    </citation>
    <scope>NUCLEOTIDE SEQUENCE [LARGE SCALE GENOMIC DNA]</scope>
    <source>
        <strain evidence="13">ATCC 38327</strain>
    </source>
</reference>
<dbReference type="InterPro" id="IPR000719">
    <property type="entry name" value="Prot_kinase_dom"/>
</dbReference>
<dbReference type="PANTHER" id="PTHR24056:SF46">
    <property type="entry name" value="CYCLIN-DEPENDENT KINASE 5"/>
    <property type="match status" value="1"/>
</dbReference>
<keyword evidence="4" id="KW-0808">Transferase</keyword>
<evidence type="ECO:0000256" key="2">
    <source>
        <dbReference type="ARBA" id="ARBA00022527"/>
    </source>
</evidence>
<organism evidence="12 13">
    <name type="scientific">Allomyces macrogynus (strain ATCC 38327)</name>
    <name type="common">Allomyces javanicus var. macrogynus</name>
    <dbReference type="NCBI Taxonomy" id="578462"/>
    <lineage>
        <taxon>Eukaryota</taxon>
        <taxon>Fungi</taxon>
        <taxon>Fungi incertae sedis</taxon>
        <taxon>Blastocladiomycota</taxon>
        <taxon>Blastocladiomycetes</taxon>
        <taxon>Blastocladiales</taxon>
        <taxon>Blastocladiaceae</taxon>
        <taxon>Allomyces</taxon>
    </lineage>
</organism>
<keyword evidence="7 8" id="KW-0067">ATP-binding</keyword>
<dbReference type="PANTHER" id="PTHR24056">
    <property type="entry name" value="CELL DIVISION PROTEIN KINASE"/>
    <property type="match status" value="1"/>
</dbReference>
<dbReference type="GO" id="GO:0005737">
    <property type="term" value="C:cytoplasm"/>
    <property type="evidence" value="ECO:0007669"/>
    <property type="project" value="TreeGrafter"/>
</dbReference>
<dbReference type="InterPro" id="IPR008271">
    <property type="entry name" value="Ser/Thr_kinase_AS"/>
</dbReference>
<dbReference type="FunFam" id="1.10.510.10:FF:000611">
    <property type="entry name" value="CMGC family protein kinase"/>
    <property type="match status" value="1"/>
</dbReference>
<dbReference type="SMART" id="SM00220">
    <property type="entry name" value="S_TKc"/>
    <property type="match status" value="1"/>
</dbReference>
<dbReference type="GO" id="GO:0005634">
    <property type="term" value="C:nucleus"/>
    <property type="evidence" value="ECO:0007669"/>
    <property type="project" value="TreeGrafter"/>
</dbReference>
<feature type="compositionally biased region" description="Low complexity" evidence="10">
    <location>
        <begin position="272"/>
        <end position="285"/>
    </location>
</feature>